<dbReference type="AlphaFoldDB" id="A0A6M3KZY3"/>
<protein>
    <submittedName>
        <fullName evidence="3">Uncharacterized protein</fullName>
    </submittedName>
</protein>
<name>A0A6M3KZY3_9ZZZZ</name>
<accession>A0A6M3KZY3</accession>
<evidence type="ECO:0000256" key="1">
    <source>
        <dbReference type="SAM" id="Phobius"/>
    </source>
</evidence>
<dbReference type="EMBL" id="MT141810">
    <property type="protein sequence ID" value="QJA70651.1"/>
    <property type="molecule type" value="Genomic_DNA"/>
</dbReference>
<evidence type="ECO:0000313" key="2">
    <source>
        <dbReference type="EMBL" id="QJA70651.1"/>
    </source>
</evidence>
<dbReference type="EMBL" id="MT142657">
    <property type="protein sequence ID" value="QJA86745.1"/>
    <property type="molecule type" value="Genomic_DNA"/>
</dbReference>
<feature type="transmembrane region" description="Helical" evidence="1">
    <location>
        <begin position="12"/>
        <end position="37"/>
    </location>
</feature>
<evidence type="ECO:0000313" key="3">
    <source>
        <dbReference type="EMBL" id="QJA86745.1"/>
    </source>
</evidence>
<proteinExistence type="predicted"/>
<keyword evidence="1" id="KW-0812">Transmembrane</keyword>
<sequence>MTPLEYLDWLHSPWITIFRLAGVACFIGFFWSMISVTRGKKKIRERRERV</sequence>
<keyword evidence="1" id="KW-1133">Transmembrane helix</keyword>
<organism evidence="3">
    <name type="scientific">viral metagenome</name>
    <dbReference type="NCBI Taxonomy" id="1070528"/>
    <lineage>
        <taxon>unclassified sequences</taxon>
        <taxon>metagenomes</taxon>
        <taxon>organismal metagenomes</taxon>
    </lineage>
</organism>
<gene>
    <name evidence="2" type="ORF">MM415A03616_0002</name>
    <name evidence="3" type="ORF">MM415B03123_0003</name>
</gene>
<reference evidence="3" key="1">
    <citation type="submission" date="2020-03" db="EMBL/GenBank/DDBJ databases">
        <title>The deep terrestrial virosphere.</title>
        <authorList>
            <person name="Holmfeldt K."/>
            <person name="Nilsson E."/>
            <person name="Simone D."/>
            <person name="Lopez-Fernandez M."/>
            <person name="Wu X."/>
            <person name="de Brujin I."/>
            <person name="Lundin D."/>
            <person name="Andersson A."/>
            <person name="Bertilsson S."/>
            <person name="Dopson M."/>
        </authorList>
    </citation>
    <scope>NUCLEOTIDE SEQUENCE</scope>
    <source>
        <strain evidence="2">MM415A03616</strain>
        <strain evidence="3">MM415B03123</strain>
    </source>
</reference>
<keyword evidence="1" id="KW-0472">Membrane</keyword>